<dbReference type="PANTHER" id="PTHR46082:SF6">
    <property type="entry name" value="AAA+ ATPASE DOMAIN-CONTAINING PROTEIN-RELATED"/>
    <property type="match status" value="1"/>
</dbReference>
<dbReference type="InterPro" id="IPR011990">
    <property type="entry name" value="TPR-like_helical_dom_sf"/>
</dbReference>
<dbReference type="SUPFAM" id="SSF53474">
    <property type="entry name" value="alpha/beta-Hydrolases"/>
    <property type="match status" value="1"/>
</dbReference>
<dbReference type="InterPro" id="IPR029058">
    <property type="entry name" value="AB_hydrolase_fold"/>
</dbReference>
<dbReference type="InterPro" id="IPR019734">
    <property type="entry name" value="TPR_rpt"/>
</dbReference>
<feature type="repeat" description="TPR" evidence="1">
    <location>
        <begin position="1188"/>
        <end position="1221"/>
    </location>
</feature>
<feature type="domain" description="NB-ARC" evidence="3">
    <location>
        <begin position="397"/>
        <end position="586"/>
    </location>
</feature>
<dbReference type="PANTHER" id="PTHR46082">
    <property type="entry name" value="ATP/GTP-BINDING PROTEIN-RELATED"/>
    <property type="match status" value="1"/>
</dbReference>
<dbReference type="Gene3D" id="3.40.50.1820">
    <property type="entry name" value="alpha/beta hydrolase"/>
    <property type="match status" value="1"/>
</dbReference>
<dbReference type="SMART" id="SM00028">
    <property type="entry name" value="TPR"/>
    <property type="match status" value="10"/>
</dbReference>
<keyword evidence="1" id="KW-0802">TPR repeat</keyword>
<evidence type="ECO:0000256" key="1">
    <source>
        <dbReference type="PROSITE-ProRule" id="PRU00339"/>
    </source>
</evidence>
<keyword evidence="5" id="KW-1185">Reference proteome</keyword>
<dbReference type="SUPFAM" id="SSF52540">
    <property type="entry name" value="P-loop containing nucleoside triphosphate hydrolases"/>
    <property type="match status" value="1"/>
</dbReference>
<protein>
    <recommendedName>
        <fullName evidence="3">NB-ARC domain-containing protein</fullName>
    </recommendedName>
</protein>
<evidence type="ECO:0000313" key="5">
    <source>
        <dbReference type="Proteomes" id="UP001447188"/>
    </source>
</evidence>
<proteinExistence type="predicted"/>
<dbReference type="EMBL" id="JBBBZM010000389">
    <property type="protein sequence ID" value="KAL0630763.1"/>
    <property type="molecule type" value="Genomic_DNA"/>
</dbReference>
<dbReference type="Pfam" id="PF00931">
    <property type="entry name" value="NB-ARC"/>
    <property type="match status" value="1"/>
</dbReference>
<dbReference type="Gene3D" id="3.40.50.300">
    <property type="entry name" value="P-loop containing nucleotide triphosphate hydrolases"/>
    <property type="match status" value="1"/>
</dbReference>
<dbReference type="InterPro" id="IPR027417">
    <property type="entry name" value="P-loop_NTPase"/>
</dbReference>
<dbReference type="Pfam" id="PF13374">
    <property type="entry name" value="TPR_10"/>
    <property type="match status" value="2"/>
</dbReference>
<evidence type="ECO:0000256" key="2">
    <source>
        <dbReference type="SAM" id="MobiDB-lite"/>
    </source>
</evidence>
<dbReference type="Proteomes" id="UP001447188">
    <property type="component" value="Unassembled WGS sequence"/>
</dbReference>
<dbReference type="InterPro" id="IPR053137">
    <property type="entry name" value="NLR-like"/>
</dbReference>
<evidence type="ECO:0000259" key="3">
    <source>
        <dbReference type="Pfam" id="PF00931"/>
    </source>
</evidence>
<comment type="caution">
    <text evidence="4">The sequence shown here is derived from an EMBL/GenBank/DDBJ whole genome shotgun (WGS) entry which is preliminary data.</text>
</comment>
<gene>
    <name evidence="4" type="ORF">Q9L58_010387</name>
</gene>
<dbReference type="InterPro" id="IPR002182">
    <property type="entry name" value="NB-ARC"/>
</dbReference>
<reference evidence="4 5" key="1">
    <citation type="submission" date="2024-02" db="EMBL/GenBank/DDBJ databases">
        <title>Discinaceae phylogenomics.</title>
        <authorList>
            <person name="Dirks A.C."/>
            <person name="James T.Y."/>
        </authorList>
    </citation>
    <scope>NUCLEOTIDE SEQUENCE [LARGE SCALE GENOMIC DNA]</scope>
    <source>
        <strain evidence="4 5">ACD0624</strain>
    </source>
</reference>
<sequence length="1336" mass="148306">MSCFRQSVKTNEAGKKPFFRKATSCFGPNKKSSNEVERHDGIRLQGETKPEPEPARSREVAEPSRASEPPPKPSRAEADRVDFGLKLLSDCDGAEVDIVAVHGLNGHRVKTFTAANGICWLDSLLPEAIPKIRVFSYGYDARTHSSSPLSREHLHGHAEQLVATLTRTRRVTKTTNRPIIFIAHSLGGIVVKSALILSASYNTTHLEAQKAISLSTYGILFMGTPHAGGGGVTWGRLALNLASIVKHTNVEYLEVLERNSQWLEQQQVHYNSISSRFDTTFFYETYETPVPGGGTIMIVPRHSACIPGARNSAVIAISSDHRGMVRFGSAEEEGFLAVVDTLAIMLETATQKVDANWQEWKTIKAIGEAQNISYSIPMNLPFAMNRNFTGREQVLLHIHEVLQGAAHEHIAVLHGLGGIGKTQIATQYAYSYAKDYTSVWWVNATTTSSLSRGFLKIAQELILHHARVRTRTGQQPDYSWIAALLGMPPGSVDETGKLVGLVDTRPIIEAVRSWLVDPGNQKWLLVIDNYDDLENVNIVDFLPTRSAGSVIITSRARDSQRLGKGLAVEEIEQGDGVELLRKSAGTKMDQFERERTDAILIVQKLGGLPLALDQAGAYINSLQIPYSQYLERFESAFAKVVAKRPPKSVWQYREDTVLTTWEISFAALEPGAQELLLFCGFLDNEDIWEGLLPAERMKSSLGIESVDDAIEEIFSLSLAKRKSLRDSFWIHSMVHKWSQERLPVDKVQREAKASLAVSVTSAALSLRGNDHQEQSKLILERRLMPHVRVCSHHVWRDGYLESTMPDLGKIKEVEILTVALFHHWELHHAEMLIQWVLTAKEAALGEDHPDTLSTVCNMASLFCKQGKYTDALDWYWQAYSGREETLGKDHPDTLTTLHNLASALYGQGKYDDAIEWFGWALAGREDTLGKDHPDTVATVSAIALVFKEQGKYGNAVEWFARALSGQERALREGQPDALIVVGNMAALLRDQGRYDDALEWFGRALFGQEKALGKNHPDTLATVNNMATVFERQGRYDDALVWYGRALAGKEMALGKAHHSTLATVSNMAMAFYGKGRYDDALEWSARAVVGIEEALGKDNPDTLAAVCNMGFMLDSQGIHDKALEWYRMALARKERVLGKDHVSTLATVNNVASVLENQGNYDDAVEWYGRALAGREASLGAEHPDTLATVSNMASVFANQGRYDDALEWYERALVGKEKALGEGHPSTLATIHNIATLLYDQRKYDDALKWFGQALRGLEKTLGTDHPDTLSAVGNMASAYEKQGNYIDACKLYERELKGQEKIVGEDHPNTNRARTSLSRVTTKQVGSMFLPLI</sequence>
<accession>A0ABR3G488</accession>
<dbReference type="Pfam" id="PF13424">
    <property type="entry name" value="TPR_12"/>
    <property type="match status" value="4"/>
</dbReference>
<feature type="compositionally biased region" description="Basic and acidic residues" evidence="2">
    <location>
        <begin position="32"/>
        <end position="62"/>
    </location>
</feature>
<dbReference type="Gene3D" id="1.25.40.10">
    <property type="entry name" value="Tetratricopeptide repeat domain"/>
    <property type="match status" value="3"/>
</dbReference>
<feature type="region of interest" description="Disordered" evidence="2">
    <location>
        <begin position="19"/>
        <end position="78"/>
    </location>
</feature>
<organism evidence="4 5">
    <name type="scientific">Discina gigas</name>
    <dbReference type="NCBI Taxonomy" id="1032678"/>
    <lineage>
        <taxon>Eukaryota</taxon>
        <taxon>Fungi</taxon>
        <taxon>Dikarya</taxon>
        <taxon>Ascomycota</taxon>
        <taxon>Pezizomycotina</taxon>
        <taxon>Pezizomycetes</taxon>
        <taxon>Pezizales</taxon>
        <taxon>Discinaceae</taxon>
        <taxon>Discina</taxon>
    </lineage>
</organism>
<dbReference type="PROSITE" id="PS50005">
    <property type="entry name" value="TPR"/>
    <property type="match status" value="1"/>
</dbReference>
<evidence type="ECO:0000313" key="4">
    <source>
        <dbReference type="EMBL" id="KAL0630763.1"/>
    </source>
</evidence>
<name>A0ABR3G488_9PEZI</name>
<dbReference type="SUPFAM" id="SSF48452">
    <property type="entry name" value="TPR-like"/>
    <property type="match status" value="1"/>
</dbReference>